<dbReference type="Gene3D" id="1.20.1110.10">
    <property type="entry name" value="Calcium-transporting ATPase, transmembrane domain"/>
    <property type="match status" value="1"/>
</dbReference>
<reference evidence="20" key="1">
    <citation type="submission" date="2022-01" db="EMBL/GenBank/DDBJ databases">
        <title>Comparative genomics reveals a dynamic genome evolution in the ectomycorrhizal milk-cap (Lactarius) mushrooms.</title>
        <authorList>
            <consortium name="DOE Joint Genome Institute"/>
            <person name="Lebreton A."/>
            <person name="Tang N."/>
            <person name="Kuo A."/>
            <person name="LaButti K."/>
            <person name="Drula E."/>
            <person name="Barry K."/>
            <person name="Clum A."/>
            <person name="Lipzen A."/>
            <person name="Mousain D."/>
            <person name="Ng V."/>
            <person name="Wang R."/>
            <person name="Wang X."/>
            <person name="Dai Y."/>
            <person name="Henrissat B."/>
            <person name="Grigoriev I.V."/>
            <person name="Guerin-Laguette A."/>
            <person name="Yu F."/>
            <person name="Martin F.M."/>
        </authorList>
    </citation>
    <scope>NUCLEOTIDE SEQUENCE</scope>
    <source>
        <strain evidence="20">QP</strain>
    </source>
</reference>
<evidence type="ECO:0000256" key="12">
    <source>
        <dbReference type="ARBA" id="ARBA00022989"/>
    </source>
</evidence>
<dbReference type="NCBIfam" id="TIGR01517">
    <property type="entry name" value="ATPase-IIB_Ca"/>
    <property type="match status" value="1"/>
</dbReference>
<dbReference type="InterPro" id="IPR004014">
    <property type="entry name" value="ATPase_P-typ_cation-transptr_N"/>
</dbReference>
<comment type="similarity">
    <text evidence="15 17">Belongs to the cation transport ATPase (P-type) (TC 3.A.3) family.</text>
</comment>
<dbReference type="SMART" id="SM00831">
    <property type="entry name" value="Cation_ATPase_N"/>
    <property type="match status" value="1"/>
</dbReference>
<feature type="compositionally biased region" description="Low complexity" evidence="18">
    <location>
        <begin position="74"/>
        <end position="87"/>
    </location>
</feature>
<evidence type="ECO:0000256" key="6">
    <source>
        <dbReference type="ARBA" id="ARBA00022723"/>
    </source>
</evidence>
<dbReference type="InterPro" id="IPR008250">
    <property type="entry name" value="ATPase_P-typ_transduc_dom_A_sf"/>
</dbReference>
<dbReference type="PRINTS" id="PR00120">
    <property type="entry name" value="HATPASE"/>
</dbReference>
<evidence type="ECO:0000256" key="5">
    <source>
        <dbReference type="ARBA" id="ARBA00022692"/>
    </source>
</evidence>
<dbReference type="PANTHER" id="PTHR24093">
    <property type="entry name" value="CATION TRANSPORTING ATPASE"/>
    <property type="match status" value="1"/>
</dbReference>
<keyword evidence="5 17" id="KW-0812">Transmembrane</keyword>
<dbReference type="Proteomes" id="UP001201163">
    <property type="component" value="Unassembled WGS sequence"/>
</dbReference>
<dbReference type="GO" id="GO:0046872">
    <property type="term" value="F:metal ion binding"/>
    <property type="evidence" value="ECO:0007669"/>
    <property type="project" value="UniProtKB-KW"/>
</dbReference>
<feature type="transmembrane region" description="Helical" evidence="17">
    <location>
        <begin position="684"/>
        <end position="712"/>
    </location>
</feature>
<keyword evidence="7 17" id="KW-0547">Nucleotide-binding</keyword>
<feature type="transmembrane region" description="Helical" evidence="17">
    <location>
        <begin position="443"/>
        <end position="462"/>
    </location>
</feature>
<dbReference type="SFLD" id="SFLDF00027">
    <property type="entry name" value="p-type_atpase"/>
    <property type="match status" value="1"/>
</dbReference>
<dbReference type="PANTHER" id="PTHR24093:SF369">
    <property type="entry name" value="CALCIUM-TRANSPORTING ATPASE"/>
    <property type="match status" value="1"/>
</dbReference>
<feature type="transmembrane region" description="Helical" evidence="17">
    <location>
        <begin position="1300"/>
        <end position="1324"/>
    </location>
</feature>
<evidence type="ECO:0000256" key="9">
    <source>
        <dbReference type="ARBA" id="ARBA00022840"/>
    </source>
</evidence>
<gene>
    <name evidence="20" type="ORF">EDB92DRAFT_1865529</name>
</gene>
<dbReference type="InterPro" id="IPR036412">
    <property type="entry name" value="HAD-like_sf"/>
</dbReference>
<feature type="transmembrane region" description="Helical" evidence="17">
    <location>
        <begin position="398"/>
        <end position="423"/>
    </location>
</feature>
<dbReference type="Pfam" id="PF00689">
    <property type="entry name" value="Cation_ATPase_C"/>
    <property type="match status" value="1"/>
</dbReference>
<evidence type="ECO:0000256" key="16">
    <source>
        <dbReference type="ARBA" id="ARBA00048694"/>
    </source>
</evidence>
<evidence type="ECO:0000256" key="8">
    <source>
        <dbReference type="ARBA" id="ARBA00022837"/>
    </source>
</evidence>
<dbReference type="InterPro" id="IPR001757">
    <property type="entry name" value="P_typ_ATPase"/>
</dbReference>
<dbReference type="Pfam" id="PF13246">
    <property type="entry name" value="Cation_ATPase"/>
    <property type="match status" value="1"/>
</dbReference>
<dbReference type="GO" id="GO:0016887">
    <property type="term" value="F:ATP hydrolysis activity"/>
    <property type="evidence" value="ECO:0007669"/>
    <property type="project" value="InterPro"/>
</dbReference>
<keyword evidence="21" id="KW-1185">Reference proteome</keyword>
<evidence type="ECO:0000313" key="20">
    <source>
        <dbReference type="EMBL" id="KAH8990290.1"/>
    </source>
</evidence>
<feature type="domain" description="Cation-transporting P-type ATPase N-terminal" evidence="19">
    <location>
        <begin position="339"/>
        <end position="426"/>
    </location>
</feature>
<proteinExistence type="inferred from homology"/>
<dbReference type="InterPro" id="IPR044492">
    <property type="entry name" value="P_typ_ATPase_HD_dom"/>
</dbReference>
<evidence type="ECO:0000256" key="7">
    <source>
        <dbReference type="ARBA" id="ARBA00022741"/>
    </source>
</evidence>
<name>A0AAD4LFA7_9AGAM</name>
<dbReference type="EC" id="7.2.2.10" evidence="17"/>
<dbReference type="Gene3D" id="3.40.1110.10">
    <property type="entry name" value="Calcium-transporting ATPase, cytoplasmic domain N"/>
    <property type="match status" value="1"/>
</dbReference>
<evidence type="ECO:0000259" key="19">
    <source>
        <dbReference type="SMART" id="SM00831"/>
    </source>
</evidence>
<dbReference type="Pfam" id="PF00690">
    <property type="entry name" value="Cation_ATPase_N"/>
    <property type="match status" value="1"/>
</dbReference>
<evidence type="ECO:0000256" key="18">
    <source>
        <dbReference type="SAM" id="MobiDB-lite"/>
    </source>
</evidence>
<dbReference type="SUPFAM" id="SSF81653">
    <property type="entry name" value="Calcium ATPase, transduction domain A"/>
    <property type="match status" value="1"/>
</dbReference>
<dbReference type="SUPFAM" id="SSF56784">
    <property type="entry name" value="HAD-like"/>
    <property type="match status" value="1"/>
</dbReference>
<evidence type="ECO:0000256" key="2">
    <source>
        <dbReference type="ARBA" id="ARBA00022448"/>
    </source>
</evidence>
<dbReference type="FunFam" id="3.40.50.1000:FF:000018">
    <property type="entry name" value="Calcium-transporting ATPase"/>
    <property type="match status" value="1"/>
</dbReference>
<keyword evidence="10" id="KW-0460">Magnesium</keyword>
<dbReference type="PRINTS" id="PR00119">
    <property type="entry name" value="CATATPASE"/>
</dbReference>
<comment type="function">
    <text evidence="17">Catalyzes the hydrolysis of ATP coupled with the transport of calcium.</text>
</comment>
<feature type="region of interest" description="Disordered" evidence="18">
    <location>
        <begin position="1"/>
        <end position="243"/>
    </location>
</feature>
<dbReference type="SFLD" id="SFLDG00002">
    <property type="entry name" value="C1.7:_P-type_atpase_like"/>
    <property type="match status" value="1"/>
</dbReference>
<keyword evidence="11" id="KW-1278">Translocase</keyword>
<evidence type="ECO:0000256" key="15">
    <source>
        <dbReference type="ARBA" id="ARBA00038148"/>
    </source>
</evidence>
<dbReference type="InterPro" id="IPR006068">
    <property type="entry name" value="ATPase_P-typ_cation-transptr_C"/>
</dbReference>
<feature type="compositionally biased region" description="Polar residues" evidence="18">
    <location>
        <begin position="140"/>
        <end position="149"/>
    </location>
</feature>
<dbReference type="SUPFAM" id="SSF81660">
    <property type="entry name" value="Metal cation-transporting ATPase, ATP-binding domain N"/>
    <property type="match status" value="1"/>
</dbReference>
<dbReference type="FunFam" id="2.70.150.10:FF:000028">
    <property type="entry name" value="Calcium-transporting ATPase"/>
    <property type="match status" value="1"/>
</dbReference>
<evidence type="ECO:0000256" key="4">
    <source>
        <dbReference type="ARBA" id="ARBA00022568"/>
    </source>
</evidence>
<dbReference type="GO" id="GO:0005524">
    <property type="term" value="F:ATP binding"/>
    <property type="evidence" value="ECO:0007669"/>
    <property type="project" value="UniProtKB-KW"/>
</dbReference>
<evidence type="ECO:0000256" key="3">
    <source>
        <dbReference type="ARBA" id="ARBA00022554"/>
    </source>
</evidence>
<dbReference type="GO" id="GO:0005886">
    <property type="term" value="C:plasma membrane"/>
    <property type="evidence" value="ECO:0007669"/>
    <property type="project" value="TreeGrafter"/>
</dbReference>
<accession>A0AAD4LFA7</accession>
<dbReference type="SFLD" id="SFLDS00003">
    <property type="entry name" value="Haloacid_Dehalogenase"/>
    <property type="match status" value="1"/>
</dbReference>
<dbReference type="FunFam" id="1.20.1110.10:FF:000039">
    <property type="entry name" value="Calcium-transporting ATPase"/>
    <property type="match status" value="1"/>
</dbReference>
<dbReference type="InterPro" id="IPR006408">
    <property type="entry name" value="P-type_ATPase_IIB"/>
</dbReference>
<feature type="transmembrane region" description="Helical" evidence="17">
    <location>
        <begin position="1336"/>
        <end position="1355"/>
    </location>
</feature>
<sequence length="1504" mass="161735">MASDDLDIPQIAVVGVPDDNSPGPTLDASPPTSPDNTSFPLHPLGHASTPSDNHGFLPLPTPILRNSRNSLDIPSSPASHTSDASSLHPPPSPTLSAHSSGSIRWATSTVLRDNNPEEHDGLSSLGLLAPPPPGHHRKGSTATVSSIGSIFTDRDNEDSPGLALSPVRSGQSDVPSTLPSPTNTHVDAGSDTSRPSSAAGFFKRTVQRVRHPSPSPSGDTDIGSDTTRNDSVQKGDNADVKRKGAELARPALLDLKQEADLNVEPFAFKPLQLASLVDPKSLENLESLGGIEGLIRGLGTNRLRGLSTKLAPPSQLGSPDPGAVNAVTPNVEMTPPKPNIMITSPAGVPEGLQSTASLGGVGRPASLKYSEGAYEATIRDRQRIYGRNILPQRPSKSLLLLMWLALQDKVIVLLSIAAVVSLALGLFQDFGTPRPAGNPPVDWVEGVAIIAAILIVVAVGSLNDWQKERQFQVLNEKKEDRLVKVIRDGGERQIDVHEVVVGDVVLLEPGEVIPCDGVFLSGHNVRCDESSATGESDAIKKLSYEECIALREKRLMEFDPDGPSGDGESVSASQRKTNPSGLELLGHTDCFIVSGSKVLEGVGSYVVISVGTKSFNGRIMMALRRDSENTPLQLKLNALAETIAKLGSIAGGLLFAALLIRYFVQLGSNNPQRTSSEKGIAFVNILIISVTLVVVAVPEGLPLAVTLALAFATKRMTKENLLVRVLGSCETMANASVICTDKTGTLTQNEMTVVAGSVGVHAKFVRRLEENRGRTGGEVRNGPNAKDFAVDLADLDTVLSHPLKDLFNEAIAINSTAFEDVDPESGAPVFIGSKTETALLAFAKELGWPNYKDTRDSAIVVQMVPFSSDRKSMGCVVRLPDGSHRLYIKGASEVLARKCTRHVVAYRDSADKALGSNQVETVPIGEMEEDNISRTITFYASQALRTIALCYRDFPHWPPPGTRLLDKNEVDYDDLTTDLTLICITGIEDPLRLGVREAVANCGKAGVRVKMCTGDNVLTARSIAQQCGIYTTGGIVMEGPHFRTLSPDVMKAIVPRLQVLARSSPEDKRILVETLKELGDIVGVTGDGTNDGPALKTAHVGFSMGIAGTEVAKEASDIILMDDNFSSIVKAIMWGRCVNDAVRKFLQFQISTNITAVVITFVSALASSQEEGVLSAVQLLWINIIMDTFAALALATDPASPVLLNRKPDKKTDPLFTVNMIKQILGQAIYQIVVILIFHFLGSQILGFHHSDDSTLQKHHDGIVQTLVFNAFVFAQIFNSFNCRRLDQKLNVFEGMSKNWYFMAITIIEVAVQVLICFVGGAAFDVTRMGIREWGISLALGCVSLPLGALIRLMPNEPCDRFFKMVHLLPKPEVLPTTRPGAEPGFSFAVDQVRDNLGTFAKLRGGRMRGSSFVRKSRSAFPDSDGPRLVPGLLAMVPSLVASHVVAPDWQPRTGGSLSDPAGFDPSRSSAALWENKFEVHPDTPRDDPVYRLLDMTQRPVTPR</sequence>
<evidence type="ECO:0000256" key="14">
    <source>
        <dbReference type="ARBA" id="ARBA00023136"/>
    </source>
</evidence>
<feature type="transmembrane region" description="Helical" evidence="17">
    <location>
        <begin position="643"/>
        <end position="664"/>
    </location>
</feature>
<dbReference type="GO" id="GO:0005774">
    <property type="term" value="C:vacuolar membrane"/>
    <property type="evidence" value="ECO:0007669"/>
    <property type="project" value="UniProtKB-SubCell"/>
</dbReference>
<feature type="transmembrane region" description="Helical" evidence="17">
    <location>
        <begin position="1180"/>
        <end position="1204"/>
    </location>
</feature>
<dbReference type="GO" id="GO:0005388">
    <property type="term" value="F:P-type calcium transporter activity"/>
    <property type="evidence" value="ECO:0007669"/>
    <property type="project" value="UniProtKB-EC"/>
</dbReference>
<dbReference type="FunFam" id="3.40.1110.10:FF:000031">
    <property type="entry name" value="Calcium-transporting ATPase"/>
    <property type="match status" value="1"/>
</dbReference>
<evidence type="ECO:0000256" key="10">
    <source>
        <dbReference type="ARBA" id="ARBA00022842"/>
    </source>
</evidence>
<evidence type="ECO:0000256" key="13">
    <source>
        <dbReference type="ARBA" id="ARBA00023065"/>
    </source>
</evidence>
<evidence type="ECO:0000256" key="11">
    <source>
        <dbReference type="ARBA" id="ARBA00022967"/>
    </source>
</evidence>
<comment type="subcellular location">
    <subcellularLocation>
        <location evidence="17">Membrane</location>
        <topology evidence="17">Multi-pass membrane protein</topology>
    </subcellularLocation>
    <subcellularLocation>
        <location evidence="1">Vacuole membrane</location>
        <topology evidence="1">Multi-pass membrane protein</topology>
    </subcellularLocation>
</comment>
<dbReference type="InterPro" id="IPR023214">
    <property type="entry name" value="HAD_sf"/>
</dbReference>
<dbReference type="Gene3D" id="3.40.50.1000">
    <property type="entry name" value="HAD superfamily/HAD-like"/>
    <property type="match status" value="1"/>
</dbReference>
<dbReference type="CDD" id="cd02081">
    <property type="entry name" value="P-type_ATPase_Ca_PMCA-like"/>
    <property type="match status" value="1"/>
</dbReference>
<feature type="compositionally biased region" description="Basic and acidic residues" evidence="18">
    <location>
        <begin position="227"/>
        <end position="243"/>
    </location>
</feature>
<feature type="compositionally biased region" description="Polar residues" evidence="18">
    <location>
        <begin position="570"/>
        <end position="579"/>
    </location>
</feature>
<dbReference type="InterPro" id="IPR023299">
    <property type="entry name" value="ATPase_P-typ_cyto_dom_N"/>
</dbReference>
<feature type="region of interest" description="Disordered" evidence="18">
    <location>
        <begin position="557"/>
        <end position="579"/>
    </location>
</feature>
<keyword evidence="14 17" id="KW-0472">Membrane</keyword>
<feature type="transmembrane region" description="Helical" evidence="17">
    <location>
        <begin position="1224"/>
        <end position="1242"/>
    </location>
</feature>
<keyword evidence="8 17" id="KW-0106">Calcium</keyword>
<keyword evidence="3" id="KW-0926">Vacuole</keyword>
<feature type="compositionally biased region" description="Polar residues" evidence="18">
    <location>
        <begin position="168"/>
        <end position="196"/>
    </location>
</feature>
<dbReference type="Gene3D" id="2.70.150.10">
    <property type="entry name" value="Calcium-transporting ATPase, cytoplasmic transduction domain A"/>
    <property type="match status" value="1"/>
</dbReference>
<keyword evidence="2 17" id="KW-0813">Transport</keyword>
<dbReference type="GO" id="GO:0006874">
    <property type="term" value="P:intracellular calcium ion homeostasis"/>
    <property type="evidence" value="ECO:0007669"/>
    <property type="project" value="TreeGrafter"/>
</dbReference>
<feature type="compositionally biased region" description="Polar residues" evidence="18">
    <location>
        <begin position="101"/>
        <end position="112"/>
    </location>
</feature>
<keyword evidence="4 17" id="KW-0109">Calcium transport</keyword>
<evidence type="ECO:0000256" key="17">
    <source>
        <dbReference type="RuleBase" id="RU361146"/>
    </source>
</evidence>
<dbReference type="PROSITE" id="PS00154">
    <property type="entry name" value="ATPASE_E1_E2"/>
    <property type="match status" value="1"/>
</dbReference>
<dbReference type="InterPro" id="IPR018303">
    <property type="entry name" value="ATPase_P-typ_P_site"/>
</dbReference>
<dbReference type="Pfam" id="PF00122">
    <property type="entry name" value="E1-E2_ATPase"/>
    <property type="match status" value="1"/>
</dbReference>
<comment type="catalytic activity">
    <reaction evidence="16 17">
        <text>Ca(2+)(in) + ATP + H2O = Ca(2+)(out) + ADP + phosphate + H(+)</text>
        <dbReference type="Rhea" id="RHEA:18105"/>
        <dbReference type="ChEBI" id="CHEBI:15377"/>
        <dbReference type="ChEBI" id="CHEBI:15378"/>
        <dbReference type="ChEBI" id="CHEBI:29108"/>
        <dbReference type="ChEBI" id="CHEBI:30616"/>
        <dbReference type="ChEBI" id="CHEBI:43474"/>
        <dbReference type="ChEBI" id="CHEBI:456216"/>
        <dbReference type="EC" id="7.2.2.10"/>
    </reaction>
</comment>
<keyword evidence="6" id="KW-0479">Metal-binding</keyword>
<keyword evidence="9 17" id="KW-0067">ATP-binding</keyword>
<feature type="transmembrane region" description="Helical" evidence="17">
    <location>
        <begin position="1150"/>
        <end position="1168"/>
    </location>
</feature>
<organism evidence="20 21">
    <name type="scientific">Lactarius akahatsu</name>
    <dbReference type="NCBI Taxonomy" id="416441"/>
    <lineage>
        <taxon>Eukaryota</taxon>
        <taxon>Fungi</taxon>
        <taxon>Dikarya</taxon>
        <taxon>Basidiomycota</taxon>
        <taxon>Agaricomycotina</taxon>
        <taxon>Agaricomycetes</taxon>
        <taxon>Russulales</taxon>
        <taxon>Russulaceae</taxon>
        <taxon>Lactarius</taxon>
    </lineage>
</organism>
<protein>
    <recommendedName>
        <fullName evidence="17">Calcium-transporting ATPase</fullName>
        <ecNumber evidence="17">7.2.2.10</ecNumber>
    </recommendedName>
</protein>
<keyword evidence="12 17" id="KW-1133">Transmembrane helix</keyword>
<comment type="caution">
    <text evidence="20">The sequence shown here is derived from an EMBL/GenBank/DDBJ whole genome shotgun (WGS) entry which is preliminary data.</text>
</comment>
<dbReference type="InterPro" id="IPR023298">
    <property type="entry name" value="ATPase_P-typ_TM_dom_sf"/>
</dbReference>
<keyword evidence="13 17" id="KW-0406">Ion transport</keyword>
<dbReference type="EMBL" id="JAKELL010000031">
    <property type="protein sequence ID" value="KAH8990290.1"/>
    <property type="molecule type" value="Genomic_DNA"/>
</dbReference>
<dbReference type="InterPro" id="IPR059000">
    <property type="entry name" value="ATPase_P-type_domA"/>
</dbReference>
<evidence type="ECO:0000256" key="1">
    <source>
        <dbReference type="ARBA" id="ARBA00004128"/>
    </source>
</evidence>
<dbReference type="NCBIfam" id="TIGR01494">
    <property type="entry name" value="ATPase_P-type"/>
    <property type="match status" value="2"/>
</dbReference>
<feature type="compositionally biased region" description="Polar residues" evidence="18">
    <location>
        <begin position="64"/>
        <end position="73"/>
    </location>
</feature>
<feature type="transmembrane region" description="Helical" evidence="17">
    <location>
        <begin position="1262"/>
        <end position="1279"/>
    </location>
</feature>
<dbReference type="SUPFAM" id="SSF81665">
    <property type="entry name" value="Calcium ATPase, transmembrane domain M"/>
    <property type="match status" value="1"/>
</dbReference>
<evidence type="ECO:0000313" key="21">
    <source>
        <dbReference type="Proteomes" id="UP001201163"/>
    </source>
</evidence>